<dbReference type="PIRSF" id="PIRSF012526">
    <property type="entry name" value="CYTH_UCP012526"/>
    <property type="match status" value="1"/>
</dbReference>
<dbReference type="PROSITE" id="PS51707">
    <property type="entry name" value="CYTH"/>
    <property type="match status" value="1"/>
</dbReference>
<sequence length="192" mass="22052">MGKEIEIERKTLVSKETFKRLISQLHIGEGDFKLQRNHYFETDDFQLKKQSSALRIREKEAIFTFTLKQPHPAGLLETNQTLSKQEAKLALESAHFPSGEVMDALRDLSIPISQLKHIGTLSTSRAEISYEQGILCLDHSSYLGIEDYEIEFEGTSEEHATVTFQEILKTFSISQVPTENKIQRFFSKKEKN</sequence>
<comment type="caution">
    <text evidence="2">The sequence shown here is derived from an EMBL/GenBank/DDBJ whole genome shotgun (WGS) entry which is preliminary data.</text>
</comment>
<evidence type="ECO:0000313" key="2">
    <source>
        <dbReference type="EMBL" id="KOO38373.1"/>
    </source>
</evidence>
<organism evidence="2">
    <name type="scientific">Halalkalibacterium halodurans</name>
    <name type="common">Bacillus halodurans</name>
    <dbReference type="NCBI Taxonomy" id="86665"/>
    <lineage>
        <taxon>Bacteria</taxon>
        <taxon>Bacillati</taxon>
        <taxon>Bacillota</taxon>
        <taxon>Bacilli</taxon>
        <taxon>Bacillales</taxon>
        <taxon>Bacillaceae</taxon>
        <taxon>Halalkalibacterium (ex Joshi et al. 2022)</taxon>
    </lineage>
</organism>
<dbReference type="SUPFAM" id="SSF55154">
    <property type="entry name" value="CYTH-like phosphatases"/>
    <property type="match status" value="1"/>
</dbReference>
<dbReference type="AlphaFoldDB" id="A0A0M0KIW8"/>
<accession>A0A0M0KIW8</accession>
<dbReference type="InterPro" id="IPR009195">
    <property type="entry name" value="Uncharacterised_YjbK"/>
</dbReference>
<evidence type="ECO:0000259" key="1">
    <source>
        <dbReference type="PROSITE" id="PS51707"/>
    </source>
</evidence>
<dbReference type="PATRIC" id="fig|136160.3.peg.1387"/>
<dbReference type="SMART" id="SM01118">
    <property type="entry name" value="CYTH"/>
    <property type="match status" value="1"/>
</dbReference>
<dbReference type="OMA" id="HAEQTMK"/>
<dbReference type="GeneID" id="87598378"/>
<dbReference type="SMR" id="A0A0M0KIW8"/>
<feature type="domain" description="CYTH" evidence="1">
    <location>
        <begin position="4"/>
        <end position="192"/>
    </location>
</feature>
<dbReference type="CDD" id="cd07762">
    <property type="entry name" value="CYTH-like_Pase_1"/>
    <property type="match status" value="1"/>
</dbReference>
<dbReference type="InterPro" id="IPR023577">
    <property type="entry name" value="CYTH_domain"/>
</dbReference>
<dbReference type="Pfam" id="PF01928">
    <property type="entry name" value="CYTH"/>
    <property type="match status" value="1"/>
</dbReference>
<reference evidence="2" key="1">
    <citation type="submission" date="2015-08" db="EMBL/GenBank/DDBJ databases">
        <title>Complete DNA Sequence of Pseudomonas syringae pv. actinidiae, the Causal Agent of Kiwifruit Canker Disease.</title>
        <authorList>
            <person name="Rikkerink E.H.A."/>
            <person name="Fineran P.C."/>
        </authorList>
    </citation>
    <scope>NUCLEOTIDE SEQUENCE</scope>
    <source>
        <strain evidence="2">DSM 13666</strain>
    </source>
</reference>
<dbReference type="Gene3D" id="2.40.320.10">
    <property type="entry name" value="Hypothetical Protein Pfu-838710-001"/>
    <property type="match status" value="1"/>
</dbReference>
<dbReference type="RefSeq" id="WP_010898998.1">
    <property type="nucleotide sequence ID" value="NZ_CP040441.1"/>
</dbReference>
<gene>
    <name evidence="2" type="ORF">AMD02_05455</name>
</gene>
<dbReference type="InterPro" id="IPR033469">
    <property type="entry name" value="CYTH-like_dom_sf"/>
</dbReference>
<dbReference type="EMBL" id="LILD01000001">
    <property type="protein sequence ID" value="KOO38373.1"/>
    <property type="molecule type" value="Genomic_DNA"/>
</dbReference>
<proteinExistence type="predicted"/>
<name>A0A0M0KIW8_ALKHA</name>
<protein>
    <recommendedName>
        <fullName evidence="1">CYTH domain-containing protein</fullName>
    </recommendedName>
</protein>